<dbReference type="FunFam" id="3.30.310.80:FF:000011">
    <property type="entry name" value="Non-specific serine/threonine protein kinase"/>
    <property type="match status" value="1"/>
</dbReference>
<dbReference type="GO" id="GO:0004674">
    <property type="term" value="F:protein serine/threonine kinase activity"/>
    <property type="evidence" value="ECO:0007669"/>
    <property type="project" value="UniProtKB-KW"/>
</dbReference>
<evidence type="ECO:0000256" key="9">
    <source>
        <dbReference type="ARBA" id="ARBA00023121"/>
    </source>
</evidence>
<keyword evidence="9" id="KW-0446">Lipid-binding</keyword>
<dbReference type="InterPro" id="IPR048637">
    <property type="entry name" value="MELK_UBA"/>
</dbReference>
<dbReference type="InterPro" id="IPR000719">
    <property type="entry name" value="Prot_kinase_dom"/>
</dbReference>
<reference evidence="18 19" key="1">
    <citation type="submission" date="2019-09" db="EMBL/GenBank/DDBJ databases">
        <title>Bird 10,000 Genomes (B10K) Project - Family phase.</title>
        <authorList>
            <person name="Zhang G."/>
        </authorList>
    </citation>
    <scope>NUCLEOTIDE SEQUENCE [LARGE SCALE GENOMIC DNA]</scope>
    <source>
        <strain evidence="18">B10K-DU-002-51</strain>
        <tissue evidence="18">Muscle</tissue>
    </source>
</reference>
<dbReference type="GO" id="GO:0005886">
    <property type="term" value="C:plasma membrane"/>
    <property type="evidence" value="ECO:0007669"/>
    <property type="project" value="UniProtKB-SubCell"/>
</dbReference>
<evidence type="ECO:0000313" key="18">
    <source>
        <dbReference type="EMBL" id="NXW53957.1"/>
    </source>
</evidence>
<dbReference type="InterPro" id="IPR030616">
    <property type="entry name" value="Aur-like"/>
</dbReference>
<comment type="caution">
    <text evidence="18">The sequence shown here is derived from an EMBL/GenBank/DDBJ whole genome shotgun (WGS) entry which is preliminary data.</text>
</comment>
<dbReference type="GO" id="GO:0005524">
    <property type="term" value="F:ATP binding"/>
    <property type="evidence" value="ECO:0007669"/>
    <property type="project" value="UniProtKB-KW"/>
</dbReference>
<dbReference type="FunFam" id="1.10.510.10:FF:000571">
    <property type="entry name" value="Maternal embryonic leucine zipper kinase"/>
    <property type="match status" value="1"/>
</dbReference>
<sequence>QADIWSMGVLLYALLCGFLPFDHDNVMVAYQKIVKGEYVVPDWLSKSSTLLLCQMLQVDPKKRVTVENLVNHPWLMEGYSDAVEWQSKYSLEELDEDCITELSAFYNQSREDIKGLVSQWKYDEITATYLLLQARKARGKSVCLKTPCLTGHVSTAEPANLVSEESTALEDMPSCSGLQTVFGSVESDASSVFEDSKSGLYALNTLRKQRSRRYGEVDYMEFPLSAPVTEESSEDDDNKENVDTESALKHEMASVPPAPSSPLAKRQVNTEVETTPVQPPVFKEDSTAAVTPPRRATSASTDESTAAEALPERRCHSADLSLHLAHGDRSQRKRKSKLFGSLERGLGKVKVMLTPYKKKRYSTDQPRKLKAHYNVTTTQLQNPDQLLSKIMTILSEKHVEFVQKGYTLKCQMPRCFGKVSVAFELEVCQVRETEVVGIRRQRLKGDAWVYKCLMEDILSSCQV</sequence>
<keyword evidence="6" id="KW-0547">Nucleotide-binding</keyword>
<proteinExistence type="predicted"/>
<feature type="compositionally biased region" description="Low complexity" evidence="14">
    <location>
        <begin position="296"/>
        <end position="309"/>
    </location>
</feature>
<accession>A0A7L4CWG9</accession>
<dbReference type="SUPFAM" id="SSF103243">
    <property type="entry name" value="KA1-like"/>
    <property type="match status" value="1"/>
</dbReference>
<evidence type="ECO:0000256" key="10">
    <source>
        <dbReference type="ARBA" id="ARBA00023136"/>
    </source>
</evidence>
<organism evidence="18 19">
    <name type="scientific">Eurystomus gularis</name>
    <dbReference type="NCBI Taxonomy" id="325343"/>
    <lineage>
        <taxon>Eukaryota</taxon>
        <taxon>Metazoa</taxon>
        <taxon>Chordata</taxon>
        <taxon>Craniata</taxon>
        <taxon>Vertebrata</taxon>
        <taxon>Euteleostomi</taxon>
        <taxon>Archelosauria</taxon>
        <taxon>Archosauria</taxon>
        <taxon>Dinosauria</taxon>
        <taxon>Saurischia</taxon>
        <taxon>Theropoda</taxon>
        <taxon>Coelurosauria</taxon>
        <taxon>Aves</taxon>
        <taxon>Neognathae</taxon>
        <taxon>Neoaves</taxon>
        <taxon>Telluraves</taxon>
        <taxon>Coraciimorphae</taxon>
        <taxon>Coraciiformes</taxon>
        <taxon>Coraciidae</taxon>
        <taxon>Eurystomus</taxon>
    </lineage>
</organism>
<evidence type="ECO:0000256" key="12">
    <source>
        <dbReference type="ARBA" id="ARBA00047899"/>
    </source>
</evidence>
<dbReference type="CDD" id="cd14341">
    <property type="entry name" value="UBA_MELK"/>
    <property type="match status" value="1"/>
</dbReference>
<evidence type="ECO:0000259" key="16">
    <source>
        <dbReference type="PROSITE" id="PS50011"/>
    </source>
</evidence>
<keyword evidence="4" id="KW-0723">Serine/threonine-protein kinase</keyword>
<keyword evidence="15" id="KW-0732">Signal</keyword>
<dbReference type="PANTHER" id="PTHR24350">
    <property type="entry name" value="SERINE/THREONINE-PROTEIN KINASE IAL-RELATED"/>
    <property type="match status" value="1"/>
</dbReference>
<protein>
    <recommendedName>
        <fullName evidence="2">non-specific serine/threonine protein kinase</fullName>
        <ecNumber evidence="2">2.7.11.1</ecNumber>
    </recommendedName>
</protein>
<keyword evidence="10" id="KW-0472">Membrane</keyword>
<gene>
    <name evidence="18" type="primary">Melk_0</name>
    <name evidence="18" type="ORF">EURGUL_R05643</name>
</gene>
<feature type="compositionally biased region" description="Polar residues" evidence="14">
    <location>
        <begin position="267"/>
        <end position="276"/>
    </location>
</feature>
<dbReference type="Gene3D" id="3.30.310.80">
    <property type="entry name" value="Kinase associated domain 1, KA1"/>
    <property type="match status" value="1"/>
</dbReference>
<feature type="non-terminal residue" evidence="18">
    <location>
        <position position="463"/>
    </location>
</feature>
<dbReference type="OrthoDB" id="193931at2759"/>
<evidence type="ECO:0000259" key="17">
    <source>
        <dbReference type="PROSITE" id="PS50032"/>
    </source>
</evidence>
<keyword evidence="19" id="KW-1185">Reference proteome</keyword>
<dbReference type="PROSITE" id="PS50032">
    <property type="entry name" value="KA1"/>
    <property type="match status" value="1"/>
</dbReference>
<keyword evidence="8" id="KW-0067">ATP-binding</keyword>
<evidence type="ECO:0000256" key="1">
    <source>
        <dbReference type="ARBA" id="ARBA00004202"/>
    </source>
</evidence>
<comment type="catalytic activity">
    <reaction evidence="12">
        <text>L-threonyl-[protein] + ATP = O-phospho-L-threonyl-[protein] + ADP + H(+)</text>
        <dbReference type="Rhea" id="RHEA:46608"/>
        <dbReference type="Rhea" id="RHEA-COMP:11060"/>
        <dbReference type="Rhea" id="RHEA-COMP:11605"/>
        <dbReference type="ChEBI" id="CHEBI:15378"/>
        <dbReference type="ChEBI" id="CHEBI:30013"/>
        <dbReference type="ChEBI" id="CHEBI:30616"/>
        <dbReference type="ChEBI" id="CHEBI:61977"/>
        <dbReference type="ChEBI" id="CHEBI:456216"/>
        <dbReference type="EC" id="2.7.11.1"/>
    </reaction>
</comment>
<feature type="signal peptide" evidence="15">
    <location>
        <begin position="1"/>
        <end position="17"/>
    </location>
</feature>
<name>A0A7L4CWG9_9AVES</name>
<dbReference type="Proteomes" id="UP000541249">
    <property type="component" value="Unassembled WGS sequence"/>
</dbReference>
<dbReference type="Pfam" id="PF02149">
    <property type="entry name" value="KA1"/>
    <property type="match status" value="1"/>
</dbReference>
<feature type="region of interest" description="Disordered" evidence="14">
    <location>
        <begin position="250"/>
        <end position="311"/>
    </location>
</feature>
<dbReference type="Pfam" id="PF00069">
    <property type="entry name" value="Pkinase"/>
    <property type="match status" value="1"/>
</dbReference>
<keyword evidence="7 18" id="KW-0418">Kinase</keyword>
<dbReference type="GO" id="GO:0008289">
    <property type="term" value="F:lipid binding"/>
    <property type="evidence" value="ECO:0007669"/>
    <property type="project" value="UniProtKB-KW"/>
</dbReference>
<dbReference type="PROSITE" id="PS50011">
    <property type="entry name" value="PROTEIN_KINASE_DOM"/>
    <property type="match status" value="1"/>
</dbReference>
<evidence type="ECO:0000256" key="8">
    <source>
        <dbReference type="ARBA" id="ARBA00022840"/>
    </source>
</evidence>
<dbReference type="AlphaFoldDB" id="A0A7L4CWG9"/>
<dbReference type="SUPFAM" id="SSF56112">
    <property type="entry name" value="Protein kinase-like (PK-like)"/>
    <property type="match status" value="1"/>
</dbReference>
<evidence type="ECO:0000256" key="13">
    <source>
        <dbReference type="ARBA" id="ARBA00048679"/>
    </source>
</evidence>
<comment type="catalytic activity">
    <reaction evidence="13">
        <text>L-seryl-[protein] + ATP = O-phospho-L-seryl-[protein] + ADP + H(+)</text>
        <dbReference type="Rhea" id="RHEA:17989"/>
        <dbReference type="Rhea" id="RHEA-COMP:9863"/>
        <dbReference type="Rhea" id="RHEA-COMP:11604"/>
        <dbReference type="ChEBI" id="CHEBI:15378"/>
        <dbReference type="ChEBI" id="CHEBI:29999"/>
        <dbReference type="ChEBI" id="CHEBI:30616"/>
        <dbReference type="ChEBI" id="CHEBI:83421"/>
        <dbReference type="ChEBI" id="CHEBI:456216"/>
        <dbReference type="EC" id="2.7.11.1"/>
    </reaction>
</comment>
<evidence type="ECO:0000256" key="5">
    <source>
        <dbReference type="ARBA" id="ARBA00022679"/>
    </source>
</evidence>
<dbReference type="InterPro" id="IPR001772">
    <property type="entry name" value="KA1_dom"/>
</dbReference>
<evidence type="ECO:0000256" key="4">
    <source>
        <dbReference type="ARBA" id="ARBA00022527"/>
    </source>
</evidence>
<evidence type="ECO:0000256" key="15">
    <source>
        <dbReference type="SAM" id="SignalP"/>
    </source>
</evidence>
<keyword evidence="3" id="KW-1003">Cell membrane</keyword>
<evidence type="ECO:0000256" key="11">
    <source>
        <dbReference type="ARBA" id="ARBA00023306"/>
    </source>
</evidence>
<feature type="chain" id="PRO_5029849747" description="non-specific serine/threonine protein kinase" evidence="15">
    <location>
        <begin position="18"/>
        <end position="463"/>
    </location>
</feature>
<dbReference type="EC" id="2.7.11.1" evidence="2"/>
<evidence type="ECO:0000256" key="2">
    <source>
        <dbReference type="ARBA" id="ARBA00012513"/>
    </source>
</evidence>
<evidence type="ECO:0000256" key="7">
    <source>
        <dbReference type="ARBA" id="ARBA00022777"/>
    </source>
</evidence>
<dbReference type="CDD" id="cd12198">
    <property type="entry name" value="MELK_C"/>
    <property type="match status" value="1"/>
</dbReference>
<keyword evidence="11" id="KW-0131">Cell cycle</keyword>
<comment type="subcellular location">
    <subcellularLocation>
        <location evidence="1">Cell membrane</location>
        <topology evidence="1">Peripheral membrane protein</topology>
    </subcellularLocation>
</comment>
<dbReference type="EMBL" id="VZZY01001812">
    <property type="protein sequence ID" value="NXW53957.1"/>
    <property type="molecule type" value="Genomic_DNA"/>
</dbReference>
<dbReference type="InterPro" id="IPR011009">
    <property type="entry name" value="Kinase-like_dom_sf"/>
</dbReference>
<keyword evidence="5" id="KW-0808">Transferase</keyword>
<dbReference type="Gene3D" id="1.10.510.10">
    <property type="entry name" value="Transferase(Phosphotransferase) domain 1"/>
    <property type="match status" value="1"/>
</dbReference>
<feature type="domain" description="KA1" evidence="17">
    <location>
        <begin position="414"/>
        <end position="463"/>
    </location>
</feature>
<feature type="domain" description="Protein kinase" evidence="16">
    <location>
        <begin position="1"/>
        <end position="75"/>
    </location>
</feature>
<evidence type="ECO:0000256" key="6">
    <source>
        <dbReference type="ARBA" id="ARBA00022741"/>
    </source>
</evidence>
<evidence type="ECO:0000256" key="14">
    <source>
        <dbReference type="SAM" id="MobiDB-lite"/>
    </source>
</evidence>
<dbReference type="InterPro" id="IPR028375">
    <property type="entry name" value="KA1/Ssp2_C"/>
</dbReference>
<evidence type="ECO:0000313" key="19">
    <source>
        <dbReference type="Proteomes" id="UP000541249"/>
    </source>
</evidence>
<evidence type="ECO:0000256" key="3">
    <source>
        <dbReference type="ARBA" id="ARBA00022475"/>
    </source>
</evidence>
<feature type="non-terminal residue" evidence="18">
    <location>
        <position position="1"/>
    </location>
</feature>
<dbReference type="Pfam" id="PF21594">
    <property type="entry name" value="UBA_MELK"/>
    <property type="match status" value="1"/>
</dbReference>